<accession>A0ABP6Z3H6</accession>
<name>A0ABP6Z3H6_9ACTN</name>
<evidence type="ECO:0000313" key="1">
    <source>
        <dbReference type="EMBL" id="GAA3597301.1"/>
    </source>
</evidence>
<evidence type="ECO:0000313" key="2">
    <source>
        <dbReference type="Proteomes" id="UP001501074"/>
    </source>
</evidence>
<gene>
    <name evidence="1" type="ORF">GCM10022223_10590</name>
</gene>
<comment type="caution">
    <text evidence="1">The sequence shown here is derived from an EMBL/GenBank/DDBJ whole genome shotgun (WGS) entry which is preliminary data.</text>
</comment>
<proteinExistence type="predicted"/>
<protein>
    <submittedName>
        <fullName evidence="1">Uncharacterized protein</fullName>
    </submittedName>
</protein>
<dbReference type="RefSeq" id="WP_231485780.1">
    <property type="nucleotide sequence ID" value="NZ_BAAAZO010000002.1"/>
</dbReference>
<dbReference type="EMBL" id="BAAAZO010000002">
    <property type="protein sequence ID" value="GAA3597301.1"/>
    <property type="molecule type" value="Genomic_DNA"/>
</dbReference>
<sequence length="85" mass="9175">MSPEAFGSVEVGDSQVEVRDARPDAAEFTEADIYGADGARKLPIPEGASYEHYMSSDVTNASGSLYHRFCFRDGKLVEKESVVGA</sequence>
<reference evidence="2" key="1">
    <citation type="journal article" date="2019" name="Int. J. Syst. Evol. Microbiol.">
        <title>The Global Catalogue of Microorganisms (GCM) 10K type strain sequencing project: providing services to taxonomists for standard genome sequencing and annotation.</title>
        <authorList>
            <consortium name="The Broad Institute Genomics Platform"/>
            <consortium name="The Broad Institute Genome Sequencing Center for Infectious Disease"/>
            <person name="Wu L."/>
            <person name="Ma J."/>
        </authorList>
    </citation>
    <scope>NUCLEOTIDE SEQUENCE [LARGE SCALE GENOMIC DNA]</scope>
    <source>
        <strain evidence="2">JCM 16902</strain>
    </source>
</reference>
<organism evidence="1 2">
    <name type="scientific">Kineosporia mesophila</name>
    <dbReference type="NCBI Taxonomy" id="566012"/>
    <lineage>
        <taxon>Bacteria</taxon>
        <taxon>Bacillati</taxon>
        <taxon>Actinomycetota</taxon>
        <taxon>Actinomycetes</taxon>
        <taxon>Kineosporiales</taxon>
        <taxon>Kineosporiaceae</taxon>
        <taxon>Kineosporia</taxon>
    </lineage>
</organism>
<keyword evidence="2" id="KW-1185">Reference proteome</keyword>
<dbReference type="Proteomes" id="UP001501074">
    <property type="component" value="Unassembled WGS sequence"/>
</dbReference>